<evidence type="ECO:0000313" key="4">
    <source>
        <dbReference type="Proteomes" id="UP000199126"/>
    </source>
</evidence>
<dbReference type="InterPro" id="IPR006680">
    <property type="entry name" value="Amidohydro-rel"/>
</dbReference>
<dbReference type="GO" id="GO:0016787">
    <property type="term" value="F:hydrolase activity"/>
    <property type="evidence" value="ECO:0007669"/>
    <property type="project" value="InterPro"/>
</dbReference>
<dbReference type="RefSeq" id="WP_089825211.1">
    <property type="nucleotide sequence ID" value="NZ_FODV01000007.1"/>
</dbReference>
<proteinExistence type="predicted"/>
<dbReference type="InterPro" id="IPR032466">
    <property type="entry name" value="Metal_Hydrolase"/>
</dbReference>
<name>A0A1H8TI61_9EURY</name>
<dbReference type="SUPFAM" id="SSF51556">
    <property type="entry name" value="Metallo-dependent hydrolases"/>
    <property type="match status" value="1"/>
</dbReference>
<dbReference type="PANTHER" id="PTHR21240">
    <property type="entry name" value="2-AMINO-3-CARBOXYLMUCONATE-6-SEMIALDEHYDE DECARBOXYLASE"/>
    <property type="match status" value="1"/>
</dbReference>
<evidence type="ECO:0000259" key="2">
    <source>
        <dbReference type="Pfam" id="PF04909"/>
    </source>
</evidence>
<evidence type="ECO:0000256" key="1">
    <source>
        <dbReference type="ARBA" id="ARBA00023239"/>
    </source>
</evidence>
<feature type="domain" description="Amidohydrolase-related" evidence="2">
    <location>
        <begin position="23"/>
        <end position="288"/>
    </location>
</feature>
<dbReference type="GO" id="GO:0005737">
    <property type="term" value="C:cytoplasm"/>
    <property type="evidence" value="ECO:0007669"/>
    <property type="project" value="TreeGrafter"/>
</dbReference>
<sequence length="292" mass="32199">MTSERDSPGSSDEDGPCPDCPVIDAHVHVLPTELLSAISEWFTEKTDWTIPTPSPATVVERTAQRTDGFVFFPYAHRPGVAASLNEFAADWQSRADAAVGLGTVHAADDAPAQVVSDLFERGLHGVKIHCPVQGFRADDARLDSVYEALVDRDAPLVIHASTHPFYRGEEDLGAVPLQDVLERYPSLRVCVPHLGLFETEAFLDLADEYELYLDTAVALGDETHDLIGLRDADLSVDRLRSHGDRIMFGTDYPIRPQSYEAAFDGVRETFPDQYPDVLYGNASEFFGFENAV</sequence>
<dbReference type="EMBL" id="FODV01000007">
    <property type="protein sequence ID" value="SEO90525.1"/>
    <property type="molecule type" value="Genomic_DNA"/>
</dbReference>
<protein>
    <recommendedName>
        <fullName evidence="2">Amidohydrolase-related domain-containing protein</fullName>
    </recommendedName>
</protein>
<dbReference type="CDD" id="cd01292">
    <property type="entry name" value="metallo-dependent_hydrolases"/>
    <property type="match status" value="1"/>
</dbReference>
<reference evidence="4" key="1">
    <citation type="submission" date="2016-10" db="EMBL/GenBank/DDBJ databases">
        <authorList>
            <person name="Varghese N."/>
            <person name="Submissions S."/>
        </authorList>
    </citation>
    <scope>NUCLEOTIDE SEQUENCE [LARGE SCALE GENOMIC DNA]</scope>
    <source>
        <strain evidence="4">CGMCC 1.10121</strain>
    </source>
</reference>
<keyword evidence="4" id="KW-1185">Reference proteome</keyword>
<dbReference type="Proteomes" id="UP000199126">
    <property type="component" value="Unassembled WGS sequence"/>
</dbReference>
<dbReference type="AlphaFoldDB" id="A0A1H8TI61"/>
<dbReference type="InterPro" id="IPR032465">
    <property type="entry name" value="ACMSD"/>
</dbReference>
<organism evidence="3 4">
    <name type="scientific">Halogranum amylolyticum</name>
    <dbReference type="NCBI Taxonomy" id="660520"/>
    <lineage>
        <taxon>Archaea</taxon>
        <taxon>Methanobacteriati</taxon>
        <taxon>Methanobacteriota</taxon>
        <taxon>Stenosarchaea group</taxon>
        <taxon>Halobacteria</taxon>
        <taxon>Halobacteriales</taxon>
        <taxon>Haloferacaceae</taxon>
    </lineage>
</organism>
<dbReference type="Pfam" id="PF04909">
    <property type="entry name" value="Amidohydro_2"/>
    <property type="match status" value="1"/>
</dbReference>
<dbReference type="Gene3D" id="3.20.20.140">
    <property type="entry name" value="Metal-dependent hydrolases"/>
    <property type="match status" value="1"/>
</dbReference>
<keyword evidence="1" id="KW-0456">Lyase</keyword>
<dbReference type="GO" id="GO:0019748">
    <property type="term" value="P:secondary metabolic process"/>
    <property type="evidence" value="ECO:0007669"/>
    <property type="project" value="TreeGrafter"/>
</dbReference>
<dbReference type="OrthoDB" id="34429at2157"/>
<gene>
    <name evidence="3" type="ORF">SAMN04487948_10767</name>
</gene>
<dbReference type="PANTHER" id="PTHR21240:SF28">
    <property type="entry name" value="ISO-OROTATE DECARBOXYLASE (EUROFUNG)"/>
    <property type="match status" value="1"/>
</dbReference>
<evidence type="ECO:0000313" key="3">
    <source>
        <dbReference type="EMBL" id="SEO90525.1"/>
    </source>
</evidence>
<dbReference type="GO" id="GO:0016831">
    <property type="term" value="F:carboxy-lyase activity"/>
    <property type="evidence" value="ECO:0007669"/>
    <property type="project" value="InterPro"/>
</dbReference>
<accession>A0A1H8TI61</accession>